<sequence length="193" mass="21743">MVGNYYSLNFDGPVRTDANHAGNKQYVPNSFKHAFRPDAAEVPYTVADNIVSRKSYYAHEGKKSGYAQATERYRFAMNNTAREHAHQNTAKLISHVKLSDYSGTKNPCTDHITPLSNSALSLRCKKRYLAQIHNIAPEYPKAVYDLMSKKGFAFSEVEEMSKSAHECYKEAKFRLGENECLVGYAPRGSVYNA</sequence>
<dbReference type="SUPFAM" id="SSF56634">
    <property type="entry name" value="Heme-dependent catalase-like"/>
    <property type="match status" value="1"/>
</dbReference>
<comment type="caution">
    <text evidence="1">The sequence shown here is derived from an EMBL/GenBank/DDBJ whole genome shotgun (WGS) entry which is preliminary data.</text>
</comment>
<dbReference type="Proteomes" id="UP001590950">
    <property type="component" value="Unassembled WGS sequence"/>
</dbReference>
<protein>
    <submittedName>
        <fullName evidence="1">Uncharacterized protein</fullName>
    </submittedName>
</protein>
<keyword evidence="2" id="KW-1185">Reference proteome</keyword>
<organism evidence="1 2">
    <name type="scientific">Stereocaulon virgatum</name>
    <dbReference type="NCBI Taxonomy" id="373712"/>
    <lineage>
        <taxon>Eukaryota</taxon>
        <taxon>Fungi</taxon>
        <taxon>Dikarya</taxon>
        <taxon>Ascomycota</taxon>
        <taxon>Pezizomycotina</taxon>
        <taxon>Lecanoromycetes</taxon>
        <taxon>OSLEUM clade</taxon>
        <taxon>Lecanoromycetidae</taxon>
        <taxon>Lecanorales</taxon>
        <taxon>Lecanorineae</taxon>
        <taxon>Stereocaulaceae</taxon>
        <taxon>Stereocaulon</taxon>
    </lineage>
</organism>
<dbReference type="InterPro" id="IPR020835">
    <property type="entry name" value="Catalase_sf"/>
</dbReference>
<dbReference type="Gene3D" id="2.40.180.10">
    <property type="entry name" value="Catalase core domain"/>
    <property type="match status" value="1"/>
</dbReference>
<accession>A0ABR4AFU8</accession>
<evidence type="ECO:0000313" key="2">
    <source>
        <dbReference type="Proteomes" id="UP001590950"/>
    </source>
</evidence>
<dbReference type="EMBL" id="JBEFKJ010000008">
    <property type="protein sequence ID" value="KAL2044692.1"/>
    <property type="molecule type" value="Genomic_DNA"/>
</dbReference>
<name>A0ABR4AFU8_9LECA</name>
<gene>
    <name evidence="1" type="ORF">N7G274_002466</name>
</gene>
<evidence type="ECO:0000313" key="1">
    <source>
        <dbReference type="EMBL" id="KAL2044692.1"/>
    </source>
</evidence>
<proteinExistence type="predicted"/>
<reference evidence="1 2" key="1">
    <citation type="submission" date="2024-09" db="EMBL/GenBank/DDBJ databases">
        <title>Rethinking Asexuality: The Enigmatic Case of Functional Sexual Genes in Lepraria (Stereocaulaceae).</title>
        <authorList>
            <person name="Doellman M."/>
            <person name="Sun Y."/>
            <person name="Barcenas-Pena A."/>
            <person name="Lumbsch H.T."/>
            <person name="Grewe F."/>
        </authorList>
    </citation>
    <scope>NUCLEOTIDE SEQUENCE [LARGE SCALE GENOMIC DNA]</scope>
    <source>
        <strain evidence="1 2">Mercado 3170</strain>
    </source>
</reference>